<keyword evidence="10" id="KW-1185">Reference proteome</keyword>
<dbReference type="HAMAP" id="MF_01057">
    <property type="entry name" value="tRNA_methyltr_TrmB"/>
    <property type="match status" value="1"/>
</dbReference>
<keyword evidence="4 7" id="KW-0808">Transferase</keyword>
<dbReference type="PANTHER" id="PTHR23417">
    <property type="entry name" value="3-DEOXY-D-MANNO-OCTULOSONIC-ACID TRANSFERASE/TRNA GUANINE-N 7 - -METHYLTRANSFERASE"/>
    <property type="match status" value="1"/>
</dbReference>
<comment type="similarity">
    <text evidence="7">Belongs to the class I-like SAM-binding methyltransferase superfamily. TrmB family.</text>
</comment>
<evidence type="ECO:0000256" key="5">
    <source>
        <dbReference type="ARBA" id="ARBA00022691"/>
    </source>
</evidence>
<evidence type="ECO:0000256" key="7">
    <source>
        <dbReference type="HAMAP-Rule" id="MF_01057"/>
    </source>
</evidence>
<evidence type="ECO:0000256" key="2">
    <source>
        <dbReference type="ARBA" id="ARBA00003015"/>
    </source>
</evidence>
<evidence type="ECO:0000256" key="6">
    <source>
        <dbReference type="ARBA" id="ARBA00022694"/>
    </source>
</evidence>
<feature type="binding site" evidence="7">
    <location>
        <position position="123"/>
    </location>
    <ligand>
        <name>S-adenosyl-L-methionine</name>
        <dbReference type="ChEBI" id="CHEBI:59789"/>
    </ligand>
</feature>
<dbReference type="NCBIfam" id="TIGR00091">
    <property type="entry name" value="tRNA (guanosine(46)-N7)-methyltransferase TrmB"/>
    <property type="match status" value="1"/>
</dbReference>
<feature type="binding site" evidence="7">
    <location>
        <begin position="194"/>
        <end position="197"/>
    </location>
    <ligand>
        <name>substrate</name>
    </ligand>
</feature>
<dbReference type="SUPFAM" id="SSF53335">
    <property type="entry name" value="S-adenosyl-L-methionine-dependent methyltransferases"/>
    <property type="match status" value="1"/>
</dbReference>
<feature type="binding site" evidence="7">
    <location>
        <position position="100"/>
    </location>
    <ligand>
        <name>S-adenosyl-L-methionine</name>
        <dbReference type="ChEBI" id="CHEBI:59789"/>
    </ligand>
</feature>
<comment type="pathway">
    <text evidence="7">tRNA modification; N(7)-methylguanine-tRNA biosynthesis.</text>
</comment>
<keyword evidence="6 7" id="KW-0819">tRNA processing</keyword>
<keyword evidence="5 7" id="KW-0949">S-adenosyl-L-methionine</keyword>
<comment type="catalytic activity">
    <reaction evidence="1 7">
        <text>guanosine(46) in tRNA + S-adenosyl-L-methionine = N(7)-methylguanosine(46) in tRNA + S-adenosyl-L-homocysteine</text>
        <dbReference type="Rhea" id="RHEA:42708"/>
        <dbReference type="Rhea" id="RHEA-COMP:10188"/>
        <dbReference type="Rhea" id="RHEA-COMP:10189"/>
        <dbReference type="ChEBI" id="CHEBI:57856"/>
        <dbReference type="ChEBI" id="CHEBI:59789"/>
        <dbReference type="ChEBI" id="CHEBI:74269"/>
        <dbReference type="ChEBI" id="CHEBI:74480"/>
        <dbReference type="EC" id="2.1.1.33"/>
    </reaction>
</comment>
<evidence type="ECO:0000256" key="3">
    <source>
        <dbReference type="ARBA" id="ARBA00022603"/>
    </source>
</evidence>
<proteinExistence type="inferred from homology"/>
<name>A0ABP8D1W7_9ACTN</name>
<comment type="function">
    <text evidence="2 7">Catalyzes the formation of N(7)-methylguanine at position 46 (m7G46) in tRNA.</text>
</comment>
<evidence type="ECO:0000256" key="8">
    <source>
        <dbReference type="SAM" id="MobiDB-lite"/>
    </source>
</evidence>
<evidence type="ECO:0000313" key="10">
    <source>
        <dbReference type="Proteomes" id="UP001500620"/>
    </source>
</evidence>
<dbReference type="InterPro" id="IPR003358">
    <property type="entry name" value="tRNA_(Gua-N-7)_MeTrfase_Trmb"/>
</dbReference>
<dbReference type="PANTHER" id="PTHR23417:SF14">
    <property type="entry name" value="PENTACOTRIPEPTIDE-REPEAT REGION OF PRORP DOMAIN-CONTAINING PROTEIN"/>
    <property type="match status" value="1"/>
</dbReference>
<comment type="caution">
    <text evidence="7">Lacks conserved residue(s) required for the propagation of feature annotation.</text>
</comment>
<evidence type="ECO:0000313" key="9">
    <source>
        <dbReference type="EMBL" id="GAA4246119.1"/>
    </source>
</evidence>
<protein>
    <recommendedName>
        <fullName evidence="7">tRNA (guanine-N(7)-)-methyltransferase</fullName>
        <ecNumber evidence="7">2.1.1.33</ecNumber>
    </recommendedName>
    <alternativeName>
        <fullName evidence="7">tRNA (guanine(46)-N(7))-methyltransferase</fullName>
    </alternativeName>
    <alternativeName>
        <fullName evidence="7">tRNA(m7G46)-methyltransferase</fullName>
    </alternativeName>
</protein>
<reference evidence="10" key="1">
    <citation type="journal article" date="2019" name="Int. J. Syst. Evol. Microbiol.">
        <title>The Global Catalogue of Microorganisms (GCM) 10K type strain sequencing project: providing services to taxonomists for standard genome sequencing and annotation.</title>
        <authorList>
            <consortium name="The Broad Institute Genomics Platform"/>
            <consortium name="The Broad Institute Genome Sequencing Center for Infectious Disease"/>
            <person name="Wu L."/>
            <person name="Ma J."/>
        </authorList>
    </citation>
    <scope>NUCLEOTIDE SEQUENCE [LARGE SCALE GENOMIC DNA]</scope>
    <source>
        <strain evidence="10">JCM 17441</strain>
    </source>
</reference>
<feature type="binding site" evidence="7">
    <location>
        <position position="48"/>
    </location>
    <ligand>
        <name>S-adenosyl-L-methionine</name>
        <dbReference type="ChEBI" id="CHEBI:59789"/>
    </ligand>
</feature>
<evidence type="ECO:0000256" key="1">
    <source>
        <dbReference type="ARBA" id="ARBA00000142"/>
    </source>
</evidence>
<feature type="region of interest" description="Disordered" evidence="8">
    <location>
        <begin position="211"/>
        <end position="241"/>
    </location>
</feature>
<feature type="binding site" evidence="7">
    <location>
        <position position="127"/>
    </location>
    <ligand>
        <name>substrate</name>
    </ligand>
</feature>
<dbReference type="PROSITE" id="PS51625">
    <property type="entry name" value="SAM_MT_TRMB"/>
    <property type="match status" value="1"/>
</dbReference>
<gene>
    <name evidence="7 9" type="primary">trmB</name>
    <name evidence="9" type="ORF">GCM10022255_016140</name>
</gene>
<feature type="binding site" evidence="7">
    <location>
        <position position="73"/>
    </location>
    <ligand>
        <name>S-adenosyl-L-methionine</name>
        <dbReference type="ChEBI" id="CHEBI:59789"/>
    </ligand>
</feature>
<keyword evidence="3 7" id="KW-0489">Methyltransferase</keyword>
<dbReference type="EC" id="2.1.1.33" evidence="7"/>
<dbReference type="InterPro" id="IPR055361">
    <property type="entry name" value="tRNA_methyltr_TrmB_bact"/>
</dbReference>
<accession>A0ABP8D1W7</accession>
<evidence type="ECO:0000256" key="4">
    <source>
        <dbReference type="ARBA" id="ARBA00022679"/>
    </source>
</evidence>
<dbReference type="CDD" id="cd02440">
    <property type="entry name" value="AdoMet_MTases"/>
    <property type="match status" value="1"/>
</dbReference>
<comment type="caution">
    <text evidence="9">The sequence shown here is derived from an EMBL/GenBank/DDBJ whole genome shotgun (WGS) entry which is preliminary data.</text>
</comment>
<dbReference type="Proteomes" id="UP001500620">
    <property type="component" value="Unassembled WGS sequence"/>
</dbReference>
<sequence>MVTVDRPPRIVRTYHPRRGRLSGRHFDALDRLAARYSFAPGDPVDVLEIGSGMGEATAQMAAADPGRRYLAVEVHTPGVANLLHLIDEAGLTNLRIAAVDAIELLRADIPAASLEAVHVFFPDPWPKARHHKRRLIVPERVALLRERLRPGGLLHCATDDAGYAQAMLETLDADPGLVNRHDGFAPRPAHRPLTKFELRAVRDGRPAFDLMYERSGPERSGGAATQGRSSSRPRSEAEGSA</sequence>
<dbReference type="InterPro" id="IPR029063">
    <property type="entry name" value="SAM-dependent_MTases_sf"/>
</dbReference>
<dbReference type="EMBL" id="BAABAT010000003">
    <property type="protein sequence ID" value="GAA4246119.1"/>
    <property type="molecule type" value="Genomic_DNA"/>
</dbReference>
<feature type="binding site" evidence="7">
    <location>
        <position position="159"/>
    </location>
    <ligand>
        <name>substrate</name>
    </ligand>
</feature>
<organism evidence="9 10">
    <name type="scientific">Dactylosporangium darangshiense</name>
    <dbReference type="NCBI Taxonomy" id="579108"/>
    <lineage>
        <taxon>Bacteria</taxon>
        <taxon>Bacillati</taxon>
        <taxon>Actinomycetota</taxon>
        <taxon>Actinomycetes</taxon>
        <taxon>Micromonosporales</taxon>
        <taxon>Micromonosporaceae</taxon>
        <taxon>Dactylosporangium</taxon>
    </lineage>
</organism>
<dbReference type="Pfam" id="PF02390">
    <property type="entry name" value="Methyltransf_4"/>
    <property type="match status" value="1"/>
</dbReference>
<dbReference type="Gene3D" id="3.40.50.150">
    <property type="entry name" value="Vaccinia Virus protein VP39"/>
    <property type="match status" value="1"/>
</dbReference>